<keyword evidence="1" id="KW-0812">Transmembrane</keyword>
<dbReference type="InterPro" id="IPR000160">
    <property type="entry name" value="GGDEF_dom"/>
</dbReference>
<keyword evidence="1" id="KW-0472">Membrane</keyword>
<dbReference type="InterPro" id="IPR029787">
    <property type="entry name" value="Nucleotide_cyclase"/>
</dbReference>
<sequence length="310" mass="32198">MRPERQGGIALLSLLYAVSAALCAVGAVQPMSSRTPVPLLWALAGIGAAGAAVLWVRRDRLGSGTVHVAVLLMSALVGVLAWRSATAVGIVGLGPAMVALGVFAAHFLSHGAARGHVAFLLSAASAGATAAEPSGFLAPWTTMVVTVVILTEAQARISGQLHRAAGTDPLTGLANRRAWEAEASRTLAHALRTGEPLTVAVLDLDGFKAINDEDGHGAGDALLQALAERWSEQLRLADLLGRFGGDEFVLCLPGTDAVRAEELLSRLRSSHPASWSAGTAAARAGDTLPELLLRADAELYRHKRRSGRIA</sequence>
<feature type="domain" description="GGDEF" evidence="2">
    <location>
        <begin position="195"/>
        <end position="310"/>
    </location>
</feature>
<keyword evidence="4" id="KW-1185">Reference proteome</keyword>
<dbReference type="InterPro" id="IPR043128">
    <property type="entry name" value="Rev_trsase/Diguanyl_cyclase"/>
</dbReference>
<dbReference type="SUPFAM" id="SSF55073">
    <property type="entry name" value="Nucleotide cyclase"/>
    <property type="match status" value="1"/>
</dbReference>
<accession>A0A7K3VWY8</accession>
<dbReference type="RefSeq" id="WP_163480344.1">
    <property type="nucleotide sequence ID" value="NZ_JAAGWF010000005.1"/>
</dbReference>
<feature type="transmembrane region" description="Helical" evidence="1">
    <location>
        <begin position="39"/>
        <end position="57"/>
    </location>
</feature>
<dbReference type="Pfam" id="PF00990">
    <property type="entry name" value="GGDEF"/>
    <property type="match status" value="1"/>
</dbReference>
<gene>
    <name evidence="3" type="ORF">GCU56_04665</name>
</gene>
<evidence type="ECO:0000259" key="2">
    <source>
        <dbReference type="PROSITE" id="PS50887"/>
    </source>
</evidence>
<dbReference type="GO" id="GO:0052621">
    <property type="term" value="F:diguanylate cyclase activity"/>
    <property type="evidence" value="ECO:0007669"/>
    <property type="project" value="TreeGrafter"/>
</dbReference>
<dbReference type="Proteomes" id="UP000470246">
    <property type="component" value="Unassembled WGS sequence"/>
</dbReference>
<dbReference type="Gene3D" id="3.30.70.270">
    <property type="match status" value="1"/>
</dbReference>
<dbReference type="GO" id="GO:0005886">
    <property type="term" value="C:plasma membrane"/>
    <property type="evidence" value="ECO:0007669"/>
    <property type="project" value="TreeGrafter"/>
</dbReference>
<dbReference type="PANTHER" id="PTHR45138">
    <property type="entry name" value="REGULATORY COMPONENTS OF SENSORY TRANSDUCTION SYSTEM"/>
    <property type="match status" value="1"/>
</dbReference>
<dbReference type="GO" id="GO:0043709">
    <property type="term" value="P:cell adhesion involved in single-species biofilm formation"/>
    <property type="evidence" value="ECO:0007669"/>
    <property type="project" value="TreeGrafter"/>
</dbReference>
<organism evidence="3 4">
    <name type="scientific">Geodermatophilus sabuli</name>
    <dbReference type="NCBI Taxonomy" id="1564158"/>
    <lineage>
        <taxon>Bacteria</taxon>
        <taxon>Bacillati</taxon>
        <taxon>Actinomycetota</taxon>
        <taxon>Actinomycetes</taxon>
        <taxon>Geodermatophilales</taxon>
        <taxon>Geodermatophilaceae</taxon>
        <taxon>Geodermatophilus</taxon>
    </lineage>
</organism>
<dbReference type="PANTHER" id="PTHR45138:SF24">
    <property type="entry name" value="DIGUANYLATE CYCLASE DGCC-RELATED"/>
    <property type="match status" value="1"/>
</dbReference>
<dbReference type="NCBIfam" id="TIGR00254">
    <property type="entry name" value="GGDEF"/>
    <property type="match status" value="1"/>
</dbReference>
<evidence type="ECO:0000313" key="3">
    <source>
        <dbReference type="EMBL" id="NEK57165.1"/>
    </source>
</evidence>
<name>A0A7K3VWY8_9ACTN</name>
<feature type="transmembrane region" description="Helical" evidence="1">
    <location>
        <begin position="64"/>
        <end position="82"/>
    </location>
</feature>
<dbReference type="EMBL" id="JAAGWF010000005">
    <property type="protein sequence ID" value="NEK57165.1"/>
    <property type="molecule type" value="Genomic_DNA"/>
</dbReference>
<evidence type="ECO:0000313" key="4">
    <source>
        <dbReference type="Proteomes" id="UP000470246"/>
    </source>
</evidence>
<dbReference type="CDD" id="cd01949">
    <property type="entry name" value="GGDEF"/>
    <property type="match status" value="1"/>
</dbReference>
<evidence type="ECO:0000256" key="1">
    <source>
        <dbReference type="SAM" id="Phobius"/>
    </source>
</evidence>
<reference evidence="3 4" key="1">
    <citation type="submission" date="2020-02" db="EMBL/GenBank/DDBJ databases">
        <title>Geodermatophilus sabuli CPCC 205279 I12A-02694.</title>
        <authorList>
            <person name="Jiang Z."/>
        </authorList>
    </citation>
    <scope>NUCLEOTIDE SEQUENCE [LARGE SCALE GENOMIC DNA]</scope>
    <source>
        <strain evidence="3 4">I12A-02694</strain>
    </source>
</reference>
<comment type="caution">
    <text evidence="3">The sequence shown here is derived from an EMBL/GenBank/DDBJ whole genome shotgun (WGS) entry which is preliminary data.</text>
</comment>
<protein>
    <submittedName>
        <fullName evidence="3">GGDEF domain-containing protein</fullName>
    </submittedName>
</protein>
<dbReference type="SMART" id="SM00267">
    <property type="entry name" value="GGDEF"/>
    <property type="match status" value="1"/>
</dbReference>
<dbReference type="GO" id="GO:1902201">
    <property type="term" value="P:negative regulation of bacterial-type flagellum-dependent cell motility"/>
    <property type="evidence" value="ECO:0007669"/>
    <property type="project" value="TreeGrafter"/>
</dbReference>
<proteinExistence type="predicted"/>
<dbReference type="InterPro" id="IPR050469">
    <property type="entry name" value="Diguanylate_Cyclase"/>
</dbReference>
<feature type="transmembrane region" description="Helical" evidence="1">
    <location>
        <begin position="88"/>
        <end position="108"/>
    </location>
</feature>
<dbReference type="AlphaFoldDB" id="A0A7K3VWY8"/>
<dbReference type="PROSITE" id="PS50887">
    <property type="entry name" value="GGDEF"/>
    <property type="match status" value="1"/>
</dbReference>
<keyword evidence="1" id="KW-1133">Transmembrane helix</keyword>